<evidence type="ECO:0000259" key="9">
    <source>
        <dbReference type="PROSITE" id="PS50109"/>
    </source>
</evidence>
<dbReference type="InterPro" id="IPR036097">
    <property type="entry name" value="HisK_dim/P_sf"/>
</dbReference>
<organism evidence="10 11">
    <name type="scientific">Stratiformator vulcanicus</name>
    <dbReference type="NCBI Taxonomy" id="2527980"/>
    <lineage>
        <taxon>Bacteria</taxon>
        <taxon>Pseudomonadati</taxon>
        <taxon>Planctomycetota</taxon>
        <taxon>Planctomycetia</taxon>
        <taxon>Planctomycetales</taxon>
        <taxon>Planctomycetaceae</taxon>
        <taxon>Stratiformator</taxon>
    </lineage>
</organism>
<keyword evidence="11" id="KW-1185">Reference proteome</keyword>
<evidence type="ECO:0000256" key="4">
    <source>
        <dbReference type="ARBA" id="ARBA00022679"/>
    </source>
</evidence>
<keyword evidence="3" id="KW-0597">Phosphoprotein</keyword>
<evidence type="ECO:0000313" key="10">
    <source>
        <dbReference type="EMBL" id="QDT35865.1"/>
    </source>
</evidence>
<evidence type="ECO:0000313" key="11">
    <source>
        <dbReference type="Proteomes" id="UP000317318"/>
    </source>
</evidence>
<dbReference type="GO" id="GO:0005524">
    <property type="term" value="F:ATP binding"/>
    <property type="evidence" value="ECO:0007669"/>
    <property type="project" value="UniProtKB-KW"/>
</dbReference>
<name>A0A517QW23_9PLAN</name>
<gene>
    <name evidence="10" type="primary">zraS_1</name>
    <name evidence="10" type="ORF">Pan189_02180</name>
</gene>
<accession>A0A517QW23</accession>
<dbReference type="SUPFAM" id="SSF55874">
    <property type="entry name" value="ATPase domain of HSP90 chaperone/DNA topoisomerase II/histidine kinase"/>
    <property type="match status" value="1"/>
</dbReference>
<dbReference type="Proteomes" id="UP000317318">
    <property type="component" value="Chromosome"/>
</dbReference>
<dbReference type="InterPro" id="IPR003594">
    <property type="entry name" value="HATPase_dom"/>
</dbReference>
<dbReference type="PROSITE" id="PS50109">
    <property type="entry name" value="HIS_KIN"/>
    <property type="match status" value="1"/>
</dbReference>
<evidence type="ECO:0000256" key="8">
    <source>
        <dbReference type="ARBA" id="ARBA00023012"/>
    </source>
</evidence>
<protein>
    <recommendedName>
        <fullName evidence="2">histidine kinase</fullName>
        <ecNumber evidence="2">2.7.13.3</ecNumber>
    </recommendedName>
</protein>
<dbReference type="CDD" id="cd00075">
    <property type="entry name" value="HATPase"/>
    <property type="match status" value="1"/>
</dbReference>
<dbReference type="PANTHER" id="PTHR43065:SF46">
    <property type="entry name" value="C4-DICARBOXYLATE TRANSPORT SENSOR PROTEIN DCTB"/>
    <property type="match status" value="1"/>
</dbReference>
<dbReference type="AlphaFoldDB" id="A0A517QW23"/>
<dbReference type="SUPFAM" id="SSF47384">
    <property type="entry name" value="Homodimeric domain of signal transducing histidine kinase"/>
    <property type="match status" value="1"/>
</dbReference>
<dbReference type="PRINTS" id="PR00344">
    <property type="entry name" value="BCTRLSENSOR"/>
</dbReference>
<evidence type="ECO:0000256" key="1">
    <source>
        <dbReference type="ARBA" id="ARBA00000085"/>
    </source>
</evidence>
<dbReference type="PANTHER" id="PTHR43065">
    <property type="entry name" value="SENSOR HISTIDINE KINASE"/>
    <property type="match status" value="1"/>
</dbReference>
<sequence length="239" mass="26094">MAAEQKTVDATEELRSRYHEIAALAGGFAHELRNPLSTMGLHLEILAEELSPPGDSRDHRLLERVKKIRGECGQLDHILKAFLDFAHAGQPQLQPGDLSSVVGDFVEYFRPRAERAGLDLRPHLDQSLPSVEVDPTLINQMLLNLALNASQAMPDGGTLELITRLGMDGIELFVIDNGPGIDEATRDRMFEPFVSTKPEGSGLGLPTVARIVAAHGGTIECESEPGKGTRFRVWLPTSD</sequence>
<keyword evidence="7" id="KW-0067">ATP-binding</keyword>
<comment type="catalytic activity">
    <reaction evidence="1">
        <text>ATP + protein L-histidine = ADP + protein N-phospho-L-histidine.</text>
        <dbReference type="EC" id="2.7.13.3"/>
    </reaction>
</comment>
<keyword evidence="6" id="KW-0418">Kinase</keyword>
<dbReference type="Gene3D" id="3.30.565.10">
    <property type="entry name" value="Histidine kinase-like ATPase, C-terminal domain"/>
    <property type="match status" value="1"/>
</dbReference>
<dbReference type="SMART" id="SM00387">
    <property type="entry name" value="HATPase_c"/>
    <property type="match status" value="1"/>
</dbReference>
<reference evidence="10 11" key="1">
    <citation type="submission" date="2019-02" db="EMBL/GenBank/DDBJ databases">
        <title>Deep-cultivation of Planctomycetes and their phenomic and genomic characterization uncovers novel biology.</title>
        <authorList>
            <person name="Wiegand S."/>
            <person name="Jogler M."/>
            <person name="Boedeker C."/>
            <person name="Pinto D."/>
            <person name="Vollmers J."/>
            <person name="Rivas-Marin E."/>
            <person name="Kohn T."/>
            <person name="Peeters S.H."/>
            <person name="Heuer A."/>
            <person name="Rast P."/>
            <person name="Oberbeckmann S."/>
            <person name="Bunk B."/>
            <person name="Jeske O."/>
            <person name="Meyerdierks A."/>
            <person name="Storesund J.E."/>
            <person name="Kallscheuer N."/>
            <person name="Luecker S."/>
            <person name="Lage O.M."/>
            <person name="Pohl T."/>
            <person name="Merkel B.J."/>
            <person name="Hornburger P."/>
            <person name="Mueller R.-W."/>
            <person name="Bruemmer F."/>
            <person name="Labrenz M."/>
            <person name="Spormann A.M."/>
            <person name="Op den Camp H."/>
            <person name="Overmann J."/>
            <person name="Amann R."/>
            <person name="Jetten M.S.M."/>
            <person name="Mascher T."/>
            <person name="Medema M.H."/>
            <person name="Devos D.P."/>
            <person name="Kaster A.-K."/>
            <person name="Ovreas L."/>
            <person name="Rohde M."/>
            <person name="Galperin M.Y."/>
            <person name="Jogler C."/>
        </authorList>
    </citation>
    <scope>NUCLEOTIDE SEQUENCE [LARGE SCALE GENOMIC DNA]</scope>
    <source>
        <strain evidence="10 11">Pan189</strain>
    </source>
</reference>
<keyword evidence="5" id="KW-0547">Nucleotide-binding</keyword>
<keyword evidence="4 10" id="KW-0808">Transferase</keyword>
<dbReference type="InterPro" id="IPR036890">
    <property type="entry name" value="HATPase_C_sf"/>
</dbReference>
<dbReference type="EMBL" id="CP036268">
    <property type="protein sequence ID" value="QDT35865.1"/>
    <property type="molecule type" value="Genomic_DNA"/>
</dbReference>
<proteinExistence type="predicted"/>
<dbReference type="InterPro" id="IPR003661">
    <property type="entry name" value="HisK_dim/P_dom"/>
</dbReference>
<evidence type="ECO:0000256" key="7">
    <source>
        <dbReference type="ARBA" id="ARBA00022840"/>
    </source>
</evidence>
<dbReference type="GO" id="GO:0000155">
    <property type="term" value="F:phosphorelay sensor kinase activity"/>
    <property type="evidence" value="ECO:0007669"/>
    <property type="project" value="InterPro"/>
</dbReference>
<keyword evidence="8" id="KW-0902">Two-component regulatory system</keyword>
<evidence type="ECO:0000256" key="6">
    <source>
        <dbReference type="ARBA" id="ARBA00022777"/>
    </source>
</evidence>
<dbReference type="Pfam" id="PF00512">
    <property type="entry name" value="HisKA"/>
    <property type="match status" value="1"/>
</dbReference>
<evidence type="ECO:0000256" key="2">
    <source>
        <dbReference type="ARBA" id="ARBA00012438"/>
    </source>
</evidence>
<dbReference type="Pfam" id="PF02518">
    <property type="entry name" value="HATPase_c"/>
    <property type="match status" value="1"/>
</dbReference>
<feature type="domain" description="Histidine kinase" evidence="9">
    <location>
        <begin position="27"/>
        <end position="239"/>
    </location>
</feature>
<dbReference type="InterPro" id="IPR004358">
    <property type="entry name" value="Sig_transdc_His_kin-like_C"/>
</dbReference>
<evidence type="ECO:0000256" key="3">
    <source>
        <dbReference type="ARBA" id="ARBA00022553"/>
    </source>
</evidence>
<dbReference type="EC" id="2.7.13.3" evidence="2"/>
<dbReference type="RefSeq" id="WP_310820907.1">
    <property type="nucleotide sequence ID" value="NZ_CP036268.1"/>
</dbReference>
<evidence type="ECO:0000256" key="5">
    <source>
        <dbReference type="ARBA" id="ARBA00022741"/>
    </source>
</evidence>
<dbReference type="InterPro" id="IPR005467">
    <property type="entry name" value="His_kinase_dom"/>
</dbReference>
<dbReference type="Gene3D" id="1.10.287.130">
    <property type="match status" value="1"/>
</dbReference>
<dbReference type="CDD" id="cd00082">
    <property type="entry name" value="HisKA"/>
    <property type="match status" value="1"/>
</dbReference>
<dbReference type="KEGG" id="svp:Pan189_02180"/>
<dbReference type="SMART" id="SM00388">
    <property type="entry name" value="HisKA"/>
    <property type="match status" value="1"/>
</dbReference>